<dbReference type="PATRIC" id="fig|1637975.4.peg.4710"/>
<dbReference type="Gene3D" id="3.40.50.300">
    <property type="entry name" value="P-loop containing nucleotide triphosphate hydrolases"/>
    <property type="match status" value="2"/>
</dbReference>
<dbReference type="GO" id="GO:0003677">
    <property type="term" value="F:DNA binding"/>
    <property type="evidence" value="ECO:0007669"/>
    <property type="project" value="InterPro"/>
</dbReference>
<dbReference type="SUPFAM" id="SSF52540">
    <property type="entry name" value="P-loop containing nucleoside triphosphate hydrolases"/>
    <property type="match status" value="1"/>
</dbReference>
<evidence type="ECO:0000313" key="1">
    <source>
        <dbReference type="EMBL" id="KQL21230.1"/>
    </source>
</evidence>
<dbReference type="AlphaFoldDB" id="A0A0Q3QU19"/>
<dbReference type="GO" id="GO:0005524">
    <property type="term" value="F:ATP binding"/>
    <property type="evidence" value="ECO:0007669"/>
    <property type="project" value="InterPro"/>
</dbReference>
<comment type="caution">
    <text evidence="1">The sequence shown here is derived from an EMBL/GenBank/DDBJ whole genome shotgun (WGS) entry which is preliminary data.</text>
</comment>
<gene>
    <name evidence="1" type="ORF">AN957_23460</name>
</gene>
<sequence>MQLNNKIIIAAAGSGKTTELVKTAILNGKERILITTFTIDNSEEIRKKFFQELGYIPTNVKIQTWFSFLLHECVRPYQNVLYDKKRIENIEFVSGQSSQWIVKSDIERYYFKSGNRIYTDKICDFICRVNKESKGAVISRLEGLYDIIMIDEIQDLAGPDLDLLYLLLTTNLKTIMVGDNRQATYFTNNARKNKRFKGEHIFELFKNWESEGLCLIEYRQECRRSNQLICDMADSLYPDMPKTISLNDNVTGHDGLFFIRTKDVQSYVEMYSPKILRYNKVTKTLDNLHALNFGKSKGLTFDRVLILCNGPINKYLKTGNVEAVSKTKAGFYVALTRARYSVTFVTDEKKVLNPFLQEYIF</sequence>
<dbReference type="GO" id="GO:0043138">
    <property type="term" value="F:3'-5' DNA helicase activity"/>
    <property type="evidence" value="ECO:0007669"/>
    <property type="project" value="TreeGrafter"/>
</dbReference>
<keyword evidence="2" id="KW-1185">Reference proteome</keyword>
<proteinExistence type="predicted"/>
<name>A0A0Q3QU19_9BACI</name>
<dbReference type="RefSeq" id="WP_056686363.1">
    <property type="nucleotide sequence ID" value="NZ_LJIX01000006.1"/>
</dbReference>
<dbReference type="EMBL" id="LJIX01000006">
    <property type="protein sequence ID" value="KQL21230.1"/>
    <property type="molecule type" value="Genomic_DNA"/>
</dbReference>
<reference evidence="1 2" key="1">
    <citation type="submission" date="2015-09" db="EMBL/GenBank/DDBJ databases">
        <title>Genome sequencing project for genomic taxonomy and phylogenomics of Bacillus-like bacteria.</title>
        <authorList>
            <person name="Liu B."/>
            <person name="Wang J."/>
            <person name="Zhu Y."/>
            <person name="Liu G."/>
            <person name="Chen Q."/>
            <person name="Chen Z."/>
            <person name="Lan J."/>
            <person name="Che J."/>
            <person name="Ge C."/>
            <person name="Shi H."/>
            <person name="Pan Z."/>
            <person name="Liu X."/>
        </authorList>
    </citation>
    <scope>NUCLEOTIDE SEQUENCE [LARGE SCALE GENOMIC DNA]</scope>
    <source>
        <strain evidence="1 2">FJAT-18043</strain>
    </source>
</reference>
<evidence type="ECO:0000313" key="2">
    <source>
        <dbReference type="Proteomes" id="UP000050996"/>
    </source>
</evidence>
<dbReference type="InterPro" id="IPR027417">
    <property type="entry name" value="P-loop_NTPase"/>
</dbReference>
<dbReference type="PANTHER" id="PTHR11070">
    <property type="entry name" value="UVRD / RECB / PCRA DNA HELICASE FAMILY MEMBER"/>
    <property type="match status" value="1"/>
</dbReference>
<organism evidence="1 2">
    <name type="scientific">Cytobacillus solani</name>
    <dbReference type="NCBI Taxonomy" id="1637975"/>
    <lineage>
        <taxon>Bacteria</taxon>
        <taxon>Bacillati</taxon>
        <taxon>Bacillota</taxon>
        <taxon>Bacilli</taxon>
        <taxon>Bacillales</taxon>
        <taxon>Bacillaceae</taxon>
        <taxon>Cytobacillus</taxon>
    </lineage>
</organism>
<dbReference type="STRING" id="1637975.AN957_23460"/>
<dbReference type="GO" id="GO:0000725">
    <property type="term" value="P:recombinational repair"/>
    <property type="evidence" value="ECO:0007669"/>
    <property type="project" value="TreeGrafter"/>
</dbReference>
<dbReference type="PANTHER" id="PTHR11070:SF2">
    <property type="entry name" value="ATP-DEPENDENT DNA HELICASE SRS2"/>
    <property type="match status" value="1"/>
</dbReference>
<accession>A0A0Q3QU19</accession>
<dbReference type="InterPro" id="IPR000212">
    <property type="entry name" value="DNA_helicase_UvrD/REP"/>
</dbReference>
<protein>
    <submittedName>
        <fullName evidence="1">Uncharacterized protein</fullName>
    </submittedName>
</protein>
<dbReference type="Proteomes" id="UP000050996">
    <property type="component" value="Unassembled WGS sequence"/>
</dbReference>
<dbReference type="Pfam" id="PF13245">
    <property type="entry name" value="AAA_19"/>
    <property type="match status" value="1"/>
</dbReference>